<accession>A0A199VIA3</accession>
<keyword evidence="3" id="KW-0539">Nucleus</keyword>
<dbReference type="CDD" id="cd00167">
    <property type="entry name" value="SANT"/>
    <property type="match status" value="1"/>
</dbReference>
<dbReference type="PROSITE" id="PS51294">
    <property type="entry name" value="HTH_MYB"/>
    <property type="match status" value="1"/>
</dbReference>
<dbReference type="SMART" id="SM00717">
    <property type="entry name" value="SANT"/>
    <property type="match status" value="1"/>
</dbReference>
<reference evidence="7 8" key="1">
    <citation type="journal article" date="2016" name="DNA Res.">
        <title>The draft genome of MD-2 pineapple using hybrid error correction of long reads.</title>
        <authorList>
            <person name="Redwan R.M."/>
            <person name="Saidin A."/>
            <person name="Kumar S.V."/>
        </authorList>
    </citation>
    <scope>NUCLEOTIDE SEQUENCE [LARGE SCALE GENOMIC DNA]</scope>
    <source>
        <strain evidence="8">cv. MD2</strain>
        <tissue evidence="7">Leaf</tissue>
    </source>
</reference>
<dbReference type="Pfam" id="PF00249">
    <property type="entry name" value="Myb_DNA-binding"/>
    <property type="match status" value="1"/>
</dbReference>
<proteinExistence type="predicted"/>
<dbReference type="InterPro" id="IPR009057">
    <property type="entry name" value="Homeodomain-like_sf"/>
</dbReference>
<feature type="region of interest" description="Disordered" evidence="4">
    <location>
        <begin position="218"/>
        <end position="255"/>
    </location>
</feature>
<feature type="region of interest" description="Disordered" evidence="4">
    <location>
        <begin position="184"/>
        <end position="203"/>
    </location>
</feature>
<evidence type="ECO:0000256" key="4">
    <source>
        <dbReference type="SAM" id="MobiDB-lite"/>
    </source>
</evidence>
<dbReference type="InterPro" id="IPR015495">
    <property type="entry name" value="Myb_TF_plants"/>
</dbReference>
<dbReference type="Gene3D" id="1.10.10.60">
    <property type="entry name" value="Homeodomain-like"/>
    <property type="match status" value="1"/>
</dbReference>
<evidence type="ECO:0000313" key="7">
    <source>
        <dbReference type="EMBL" id="OAY76733.1"/>
    </source>
</evidence>
<evidence type="ECO:0000259" key="5">
    <source>
        <dbReference type="PROSITE" id="PS50090"/>
    </source>
</evidence>
<name>A0A199VIA3_ANACO</name>
<dbReference type="GO" id="GO:0003677">
    <property type="term" value="F:DNA binding"/>
    <property type="evidence" value="ECO:0007669"/>
    <property type="project" value="UniProtKB-KW"/>
</dbReference>
<dbReference type="PROSITE" id="PS50090">
    <property type="entry name" value="MYB_LIKE"/>
    <property type="match status" value="1"/>
</dbReference>
<evidence type="ECO:0000256" key="1">
    <source>
        <dbReference type="ARBA" id="ARBA00004123"/>
    </source>
</evidence>
<organism evidence="7 8">
    <name type="scientific">Ananas comosus</name>
    <name type="common">Pineapple</name>
    <name type="synonym">Ananas ananas</name>
    <dbReference type="NCBI Taxonomy" id="4615"/>
    <lineage>
        <taxon>Eukaryota</taxon>
        <taxon>Viridiplantae</taxon>
        <taxon>Streptophyta</taxon>
        <taxon>Embryophyta</taxon>
        <taxon>Tracheophyta</taxon>
        <taxon>Spermatophyta</taxon>
        <taxon>Magnoliopsida</taxon>
        <taxon>Liliopsida</taxon>
        <taxon>Poales</taxon>
        <taxon>Bromeliaceae</taxon>
        <taxon>Bromelioideae</taxon>
        <taxon>Ananas</taxon>
    </lineage>
</organism>
<evidence type="ECO:0000313" key="8">
    <source>
        <dbReference type="Proteomes" id="UP000092600"/>
    </source>
</evidence>
<dbReference type="GO" id="GO:0005634">
    <property type="term" value="C:nucleus"/>
    <property type="evidence" value="ECO:0007669"/>
    <property type="project" value="UniProtKB-SubCell"/>
</dbReference>
<evidence type="ECO:0000259" key="6">
    <source>
        <dbReference type="PROSITE" id="PS51294"/>
    </source>
</evidence>
<evidence type="ECO:0000256" key="2">
    <source>
        <dbReference type="ARBA" id="ARBA00023125"/>
    </source>
</evidence>
<dbReference type="STRING" id="4615.A0A199VIA3"/>
<comment type="subcellular location">
    <subcellularLocation>
        <location evidence="1">Nucleus</location>
    </subcellularLocation>
</comment>
<feature type="domain" description="Myb-like" evidence="5">
    <location>
        <begin position="34"/>
        <end position="155"/>
    </location>
</feature>
<comment type="caution">
    <text evidence="7">The sequence shown here is derived from an EMBL/GenBank/DDBJ whole genome shotgun (WGS) entry which is preliminary data.</text>
</comment>
<protein>
    <submittedName>
        <fullName evidence="7">Anthocyanin regulatory C1 protein</fullName>
    </submittedName>
</protein>
<dbReference type="InterPro" id="IPR001005">
    <property type="entry name" value="SANT/Myb"/>
</dbReference>
<dbReference type="PANTHER" id="PTHR47999:SF96">
    <property type="entry name" value="TRANSCRIPTION REPRESSOR MYB6-LIKE"/>
    <property type="match status" value="1"/>
</dbReference>
<dbReference type="InterPro" id="IPR017930">
    <property type="entry name" value="Myb_dom"/>
</dbReference>
<dbReference type="SUPFAM" id="SSF46689">
    <property type="entry name" value="Homeodomain-like"/>
    <property type="match status" value="2"/>
</dbReference>
<sequence>MGKKPCCSKEGLKRGAWTAVEDKICRLRWLNYLRPGIKRGNITCEEEELIIRLHMLLGNRYDLYNFSTFKFLAVKFILVLRKCKKLRLRITLETDEDLSPYPFFLCACLNAYNEIQTPELDPVPSIIVIDSWSLIAARLPGRTDNEIKNYWNTTLAKRVHNQSHRPPRPVTPLLKNQVKCPINTKPHKITTKKPPPPPLTNPNIIKTKALRCKMTFFSHDQEHNPEMDPRESQEAPRTPRPDSSIDRPITRVDSGTDRSLDLLSSWQVGVEEEERKNSLGSLRDEFGTFDAELSEYFMLDYHSPLLDLEEQWVYISQAKILECIPLIKIKSIVKPPIQPIFATKNHLRGVYVHNTKMNYSGGFMAFSNFGGDPQLRLSSVVRDLSTLESRAPDYRSINDRSLRVQLNHQPSHAQVVERPTFIDCGSSEIMTTVSKLNWRQQIESITNLRNHRLAAGGAETTKSATMTLSSSGRTFSFNASASPPSIASIASTLGNTARNPSEYPLALAGEKFSP</sequence>
<keyword evidence="2" id="KW-0238">DNA-binding</keyword>
<feature type="compositionally biased region" description="Basic and acidic residues" evidence="4">
    <location>
        <begin position="219"/>
        <end position="255"/>
    </location>
</feature>
<feature type="domain" description="HTH myb-type" evidence="6">
    <location>
        <begin position="131"/>
        <end position="159"/>
    </location>
</feature>
<dbReference type="PANTHER" id="PTHR47999">
    <property type="entry name" value="TRANSCRIPTION FACTOR MYB8-RELATED-RELATED"/>
    <property type="match status" value="1"/>
</dbReference>
<dbReference type="AlphaFoldDB" id="A0A199VIA3"/>
<gene>
    <name evidence="7" type="ORF">ACMD2_07389</name>
</gene>
<dbReference type="EMBL" id="LSRQ01001732">
    <property type="protein sequence ID" value="OAY76733.1"/>
    <property type="molecule type" value="Genomic_DNA"/>
</dbReference>
<dbReference type="Proteomes" id="UP000092600">
    <property type="component" value="Unassembled WGS sequence"/>
</dbReference>
<evidence type="ECO:0000256" key="3">
    <source>
        <dbReference type="ARBA" id="ARBA00023242"/>
    </source>
</evidence>